<sequence length="88" mass="10230">MRTRCPRLTKLWTPAGVRATRFSLFLISFGIPINIEITYLSIDGIVLVVTFQFINQKCDGFIVYETALKIKKNLSFKFIYARLVRIKL</sequence>
<dbReference type="AlphaFoldDB" id="A0A1X1GAE6"/>
<evidence type="ECO:0000313" key="1">
    <source>
        <dbReference type="EMBL" id="ORO43723.1"/>
    </source>
</evidence>
<dbReference type="Proteomes" id="UP000193958">
    <property type="component" value="Unassembled WGS sequence"/>
</dbReference>
<comment type="caution">
    <text evidence="1">The sequence shown here is derived from an EMBL/GenBank/DDBJ whole genome shotgun (WGS) entry which is preliminary data.</text>
</comment>
<gene>
    <name evidence="1" type="ORF">B7727_06525</name>
</gene>
<proteinExistence type="predicted"/>
<reference evidence="1 2" key="1">
    <citation type="journal article" date="2016" name="Eur. J. Clin. Microbiol. Infect. Dis.">
        <title>Whole genome sequencing as a tool for phylogenetic analysis of clinical strains of Mitis group streptococci.</title>
        <authorList>
            <person name="Rasmussen L.H."/>
            <person name="Dargis R."/>
            <person name="Hojholt K."/>
            <person name="Christensen J.J."/>
            <person name="Skovgaard O."/>
            <person name="Justesen U.S."/>
            <person name="Rosenvinge F.S."/>
            <person name="Moser C."/>
            <person name="Lukjancenko O."/>
            <person name="Rasmussen S."/>
            <person name="Nielsen X.C."/>
        </authorList>
    </citation>
    <scope>NUCLEOTIDE SEQUENCE [LARGE SCALE GENOMIC DNA]</scope>
    <source>
        <strain evidence="1 2">B_003802_10</strain>
    </source>
</reference>
<accession>A0A1X1GAE6</accession>
<evidence type="ECO:0000313" key="2">
    <source>
        <dbReference type="Proteomes" id="UP000193958"/>
    </source>
</evidence>
<protein>
    <submittedName>
        <fullName evidence="1">Uncharacterized protein</fullName>
    </submittedName>
</protein>
<dbReference type="EMBL" id="NCUE01000018">
    <property type="protein sequence ID" value="ORO43723.1"/>
    <property type="molecule type" value="Genomic_DNA"/>
</dbReference>
<name>A0A1X1GAE6_STROR</name>
<organism evidence="1 2">
    <name type="scientific">Streptococcus oralis subsp. tigurinus</name>
    <dbReference type="NCBI Taxonomy" id="1077464"/>
    <lineage>
        <taxon>Bacteria</taxon>
        <taxon>Bacillati</taxon>
        <taxon>Bacillota</taxon>
        <taxon>Bacilli</taxon>
        <taxon>Lactobacillales</taxon>
        <taxon>Streptococcaceae</taxon>
        <taxon>Streptococcus</taxon>
    </lineage>
</organism>